<accession>A0AA40EVP3</accession>
<evidence type="ECO:0000256" key="1">
    <source>
        <dbReference type="SAM" id="MobiDB-lite"/>
    </source>
</evidence>
<feature type="chain" id="PRO_5041322890" evidence="2">
    <location>
        <begin position="21"/>
        <end position="364"/>
    </location>
</feature>
<sequence length="364" mass="34308">MRPHAGAVVLFLGQLSLAQAAARRRHGMLDRALGVRATEDLEKRQNQAPATVTVLQTVTVGAADAGVVANNTVTVTVTANSGAAPVTVTVCPPGSPGQALGAADGPPGAGAAVSPPGAAVPGVPDVPTGGIGVQIIAIPTALRTLSKVVAAPPTTSAAPAGPPSVQNPAAPLAPLPGSVALASSLAPLPSASGPASALQPLPNVPSSSLASLPALASSAPGGGPTLQPLPGSASLQPLPSSSSAPAAIVTRPAVAGPAPPPPAAALDSTLNLGAPIPGGAAVATPAVGPGGSFGGLVGAVPIPGGTDAPPAVAQPAVDPTVTVAPDVAAGAQVNIDVSGLTLNSQLDLGNLVQASPAPVVPVRM</sequence>
<evidence type="ECO:0000256" key="2">
    <source>
        <dbReference type="SAM" id="SignalP"/>
    </source>
</evidence>
<feature type="region of interest" description="Disordered" evidence="1">
    <location>
        <begin position="215"/>
        <end position="244"/>
    </location>
</feature>
<reference evidence="3" key="1">
    <citation type="submission" date="2023-06" db="EMBL/GenBank/DDBJ databases">
        <title>Genome-scale phylogeny and comparative genomics of the fungal order Sordariales.</title>
        <authorList>
            <consortium name="Lawrence Berkeley National Laboratory"/>
            <person name="Hensen N."/>
            <person name="Bonometti L."/>
            <person name="Westerberg I."/>
            <person name="Brannstrom I.O."/>
            <person name="Guillou S."/>
            <person name="Cros-Aarteil S."/>
            <person name="Calhoun S."/>
            <person name="Haridas S."/>
            <person name="Kuo A."/>
            <person name="Mondo S."/>
            <person name="Pangilinan J."/>
            <person name="Riley R."/>
            <person name="LaButti K."/>
            <person name="Andreopoulos B."/>
            <person name="Lipzen A."/>
            <person name="Chen C."/>
            <person name="Yanf M."/>
            <person name="Daum C."/>
            <person name="Ng V."/>
            <person name="Clum A."/>
            <person name="Steindorff A."/>
            <person name="Ohm R."/>
            <person name="Martin F."/>
            <person name="Silar P."/>
            <person name="Natvig D."/>
            <person name="Lalanne C."/>
            <person name="Gautier V."/>
            <person name="Ament-velasquez S.L."/>
            <person name="Kruys A."/>
            <person name="Hutchinson M.I."/>
            <person name="Powell A.J."/>
            <person name="Barry K."/>
            <person name="Miller A.N."/>
            <person name="Grigoriev I.V."/>
            <person name="Debuchy R."/>
            <person name="Gladieux P."/>
            <person name="Thoren M.H."/>
            <person name="Johannesson H."/>
        </authorList>
    </citation>
    <scope>NUCLEOTIDE SEQUENCE</scope>
    <source>
        <strain evidence="3">SMH3187-1</strain>
    </source>
</reference>
<evidence type="ECO:0000313" key="4">
    <source>
        <dbReference type="Proteomes" id="UP001172155"/>
    </source>
</evidence>
<name>A0AA40EVP3_9PEZI</name>
<dbReference type="AlphaFoldDB" id="A0AA40EVP3"/>
<feature type="signal peptide" evidence="2">
    <location>
        <begin position="1"/>
        <end position="20"/>
    </location>
</feature>
<proteinExistence type="predicted"/>
<comment type="caution">
    <text evidence="3">The sequence shown here is derived from an EMBL/GenBank/DDBJ whole genome shotgun (WGS) entry which is preliminary data.</text>
</comment>
<dbReference type="EMBL" id="JAUKUD010000004">
    <property type="protein sequence ID" value="KAK0746397.1"/>
    <property type="molecule type" value="Genomic_DNA"/>
</dbReference>
<gene>
    <name evidence="3" type="ORF">B0T18DRAFT_151117</name>
</gene>
<organism evidence="3 4">
    <name type="scientific">Schizothecium vesticola</name>
    <dbReference type="NCBI Taxonomy" id="314040"/>
    <lineage>
        <taxon>Eukaryota</taxon>
        <taxon>Fungi</taxon>
        <taxon>Dikarya</taxon>
        <taxon>Ascomycota</taxon>
        <taxon>Pezizomycotina</taxon>
        <taxon>Sordariomycetes</taxon>
        <taxon>Sordariomycetidae</taxon>
        <taxon>Sordariales</taxon>
        <taxon>Schizotheciaceae</taxon>
        <taxon>Schizothecium</taxon>
    </lineage>
</organism>
<keyword evidence="4" id="KW-1185">Reference proteome</keyword>
<keyword evidence="2" id="KW-0732">Signal</keyword>
<evidence type="ECO:0000313" key="3">
    <source>
        <dbReference type="EMBL" id="KAK0746397.1"/>
    </source>
</evidence>
<protein>
    <submittedName>
        <fullName evidence="3">Uncharacterized protein</fullName>
    </submittedName>
</protein>
<dbReference type="Proteomes" id="UP001172155">
    <property type="component" value="Unassembled WGS sequence"/>
</dbReference>